<keyword evidence="2" id="KW-1185">Reference proteome</keyword>
<proteinExistence type="predicted"/>
<organism evidence="1 2">
    <name type="scientific">Thermosphaera chiliense</name>
    <dbReference type="NCBI Taxonomy" id="3402707"/>
    <lineage>
        <taxon>Archaea</taxon>
        <taxon>Thermoproteota</taxon>
        <taxon>Thermoprotei</taxon>
        <taxon>Desulfurococcales</taxon>
        <taxon>Desulfurococcaceae</taxon>
        <taxon>Thermosphaera</taxon>
    </lineage>
</organism>
<dbReference type="EMBL" id="CP063144">
    <property type="protein sequence ID" value="QOR94536.1"/>
    <property type="molecule type" value="Genomic_DNA"/>
</dbReference>
<dbReference type="AlphaFoldDB" id="A0A7M1UR61"/>
<name>A0A7M1UR61_9CREN</name>
<evidence type="ECO:0000313" key="1">
    <source>
        <dbReference type="EMBL" id="QOR94536.1"/>
    </source>
</evidence>
<sequence>MLEKYGKKTIDINTDKVVNEYFETLQVGLLEPVKRVKQIPVATVYGG</sequence>
<accession>A0A7M1UR61</accession>
<dbReference type="KEGG" id="tcs:IMZ38_00895"/>
<protein>
    <submittedName>
        <fullName evidence="1">Uncharacterized protein</fullName>
    </submittedName>
</protein>
<gene>
    <name evidence="1" type="ORF">IMZ38_00895</name>
</gene>
<dbReference type="Proteomes" id="UP000593766">
    <property type="component" value="Chromosome"/>
</dbReference>
<evidence type="ECO:0000313" key="2">
    <source>
        <dbReference type="Proteomes" id="UP000593766"/>
    </source>
</evidence>
<dbReference type="RefSeq" id="WP_193436333.1">
    <property type="nucleotide sequence ID" value="NZ_CP063144.1"/>
</dbReference>
<reference evidence="1 2" key="1">
    <citation type="submission" date="2020-10" db="EMBL/GenBank/DDBJ databases">
        <title>Complete genome sequence of Thermosphaera aggregans strain 3507.</title>
        <authorList>
            <person name="Zayulina K.S."/>
            <person name="Elcheninov A.G."/>
            <person name="Toshchakov S.V."/>
            <person name="Kublanov I.V."/>
            <person name="Kochetkova T.V."/>
        </authorList>
    </citation>
    <scope>NUCLEOTIDE SEQUENCE [LARGE SCALE GENOMIC DNA]</scope>
    <source>
        <strain evidence="1 2">3507</strain>
    </source>
</reference>
<dbReference type="GeneID" id="59453931"/>